<dbReference type="AlphaFoldDB" id="Q0AU72"/>
<dbReference type="InterPro" id="IPR052533">
    <property type="entry name" value="WalJ/YycJ-like"/>
</dbReference>
<dbReference type="InterPro" id="IPR036866">
    <property type="entry name" value="RibonucZ/Hydroxyglut_hydro"/>
</dbReference>
<name>Q0AU72_SYNWW</name>
<feature type="domain" description="Metallo-beta-lactamase" evidence="1">
    <location>
        <begin position="11"/>
        <end position="188"/>
    </location>
</feature>
<dbReference type="EMBL" id="CP000448">
    <property type="protein sequence ID" value="ABI69732.1"/>
    <property type="molecule type" value="Genomic_DNA"/>
</dbReference>
<evidence type="ECO:0000259" key="1">
    <source>
        <dbReference type="SMART" id="SM00849"/>
    </source>
</evidence>
<evidence type="ECO:0000313" key="2">
    <source>
        <dbReference type="EMBL" id="ABI69732.1"/>
    </source>
</evidence>
<dbReference type="eggNOG" id="COG1235">
    <property type="taxonomic scope" value="Bacteria"/>
</dbReference>
<gene>
    <name evidence="2" type="ordered locus">Swol_2443</name>
</gene>
<proteinExistence type="predicted"/>
<dbReference type="InterPro" id="IPR001279">
    <property type="entry name" value="Metallo-B-lactamas"/>
</dbReference>
<sequence length="285" mass="31606">MKVHVLASGSTGNAVLFQFGESKILVDAGISCRRIENGLQAIGTRAGELDAVLLTHEHTDHIKGLDVFIRKYQLPVFARPATWSKIDCRKKFPGECIKELEGTFSLGKVLIEPFAISHDAIDPVGFCFYYGKRKAVIATDLGMVSREVEKALSFSDIAVLESNHDPQMLKNGPYPPYLKKRIEGREGHLSNFDTARLLSTVPRHNPMQVLLAHISQQNNHPMLAQQTVSKIMQDSGCEVGREIGIYPTFPHHGITCTMTRVFAVNAPLFQWADLLAKQDGRGKAN</sequence>
<dbReference type="Proteomes" id="UP000001968">
    <property type="component" value="Chromosome"/>
</dbReference>
<dbReference type="Gene3D" id="3.60.15.10">
    <property type="entry name" value="Ribonuclease Z/Hydroxyacylglutathione hydrolase-like"/>
    <property type="match status" value="1"/>
</dbReference>
<dbReference type="PANTHER" id="PTHR47619">
    <property type="entry name" value="METALLO-HYDROLASE YYCJ-RELATED"/>
    <property type="match status" value="1"/>
</dbReference>
<dbReference type="PANTHER" id="PTHR47619:SF1">
    <property type="entry name" value="EXODEOXYRIBONUCLEASE WALJ"/>
    <property type="match status" value="1"/>
</dbReference>
<dbReference type="KEGG" id="swo:Swol_2443"/>
<dbReference type="RefSeq" id="WP_011641816.1">
    <property type="nucleotide sequence ID" value="NC_008346.1"/>
</dbReference>
<dbReference type="SUPFAM" id="SSF56281">
    <property type="entry name" value="Metallo-hydrolase/oxidoreductase"/>
    <property type="match status" value="1"/>
</dbReference>
<accession>Q0AU72</accession>
<dbReference type="Pfam" id="PF12706">
    <property type="entry name" value="Lactamase_B_2"/>
    <property type="match status" value="1"/>
</dbReference>
<evidence type="ECO:0000313" key="3">
    <source>
        <dbReference type="Proteomes" id="UP000001968"/>
    </source>
</evidence>
<protein>
    <recommendedName>
        <fullName evidence="1">Metallo-beta-lactamase domain-containing protein</fullName>
    </recommendedName>
</protein>
<dbReference type="HOGENOM" id="CLU_073253_0_0_9"/>
<reference evidence="3" key="1">
    <citation type="journal article" date="2010" name="Environ. Microbiol.">
        <title>The genome of Syntrophomonas wolfei: new insights into syntrophic metabolism and biohydrogen production.</title>
        <authorList>
            <person name="Sieber J.R."/>
            <person name="Sims D.R."/>
            <person name="Han C."/>
            <person name="Kim E."/>
            <person name="Lykidis A."/>
            <person name="Lapidus A.L."/>
            <person name="McDonnald E."/>
            <person name="Rohlin L."/>
            <person name="Culley D.E."/>
            <person name="Gunsalus R."/>
            <person name="McInerney M.J."/>
        </authorList>
    </citation>
    <scope>NUCLEOTIDE SEQUENCE [LARGE SCALE GENOMIC DNA]</scope>
    <source>
        <strain evidence="3">DSM 2245B / Goettingen</strain>
    </source>
</reference>
<keyword evidence="3" id="KW-1185">Reference proteome</keyword>
<dbReference type="SMART" id="SM00849">
    <property type="entry name" value="Lactamase_B"/>
    <property type="match status" value="1"/>
</dbReference>
<dbReference type="STRING" id="335541.Swol_2443"/>
<organism evidence="2 3">
    <name type="scientific">Syntrophomonas wolfei subsp. wolfei (strain DSM 2245B / Goettingen)</name>
    <dbReference type="NCBI Taxonomy" id="335541"/>
    <lineage>
        <taxon>Bacteria</taxon>
        <taxon>Bacillati</taxon>
        <taxon>Bacillota</taxon>
        <taxon>Clostridia</taxon>
        <taxon>Eubacteriales</taxon>
        <taxon>Syntrophomonadaceae</taxon>
        <taxon>Syntrophomonas</taxon>
    </lineage>
</organism>
<dbReference type="OrthoDB" id="9781189at2"/>